<feature type="region of interest" description="Disordered" evidence="1">
    <location>
        <begin position="122"/>
        <end position="143"/>
    </location>
</feature>
<evidence type="ECO:0000256" key="1">
    <source>
        <dbReference type="SAM" id="MobiDB-lite"/>
    </source>
</evidence>
<keyword evidence="3" id="KW-1185">Reference proteome</keyword>
<evidence type="ECO:0000313" key="3">
    <source>
        <dbReference type="Proteomes" id="UP001189429"/>
    </source>
</evidence>
<protein>
    <submittedName>
        <fullName evidence="2">Uncharacterized protein</fullName>
    </submittedName>
</protein>
<evidence type="ECO:0000313" key="2">
    <source>
        <dbReference type="EMBL" id="CAK0876116.1"/>
    </source>
</evidence>
<organism evidence="2 3">
    <name type="scientific">Prorocentrum cordatum</name>
    <dbReference type="NCBI Taxonomy" id="2364126"/>
    <lineage>
        <taxon>Eukaryota</taxon>
        <taxon>Sar</taxon>
        <taxon>Alveolata</taxon>
        <taxon>Dinophyceae</taxon>
        <taxon>Prorocentrales</taxon>
        <taxon>Prorocentraceae</taxon>
        <taxon>Prorocentrum</taxon>
    </lineage>
</organism>
<accession>A0ABN9VUU0</accession>
<proteinExistence type="predicted"/>
<dbReference type="EMBL" id="CAUYUJ010017597">
    <property type="protein sequence ID" value="CAK0876116.1"/>
    <property type="molecule type" value="Genomic_DNA"/>
</dbReference>
<dbReference type="Proteomes" id="UP001189429">
    <property type="component" value="Unassembled WGS sequence"/>
</dbReference>
<dbReference type="PROSITE" id="PS51257">
    <property type="entry name" value="PROKAR_LIPOPROTEIN"/>
    <property type="match status" value="1"/>
</dbReference>
<reference evidence="2" key="1">
    <citation type="submission" date="2023-10" db="EMBL/GenBank/DDBJ databases">
        <authorList>
            <person name="Chen Y."/>
            <person name="Shah S."/>
            <person name="Dougan E. K."/>
            <person name="Thang M."/>
            <person name="Chan C."/>
        </authorList>
    </citation>
    <scope>NUCLEOTIDE SEQUENCE [LARGE SCALE GENOMIC DNA]</scope>
</reference>
<sequence>MAEYGSRLCCCSARRGREVGADITGYNSGVGACEKAKRVHHVQVVLGRVRSRKLHLGLTSGQRLVASLCEQGRHWKEVLTFSVEVEVRYLIPAGWRGRCVRRVPDAATGLCTCRRQTALTGRPEAARGSARQRPATEQQQAPTVLSTRMVRMGKLSKGTIASLPPQSSHCHFRWPYHQY</sequence>
<gene>
    <name evidence="2" type="ORF">PCOR1329_LOCUS60602</name>
</gene>
<comment type="caution">
    <text evidence="2">The sequence shown here is derived from an EMBL/GenBank/DDBJ whole genome shotgun (WGS) entry which is preliminary data.</text>
</comment>
<name>A0ABN9VUU0_9DINO</name>
<feature type="non-terminal residue" evidence="2">
    <location>
        <position position="179"/>
    </location>
</feature>